<name>A0A3S4DHC3_9BRAD</name>
<feature type="domain" description="N-acetyltransferase" evidence="1">
    <location>
        <begin position="82"/>
        <end position="169"/>
    </location>
</feature>
<comment type="caution">
    <text evidence="2">The sequence shown here is derived from an EMBL/GenBank/DDBJ whole genome shotgun (WGS) entry which is preliminary data.</text>
</comment>
<organism evidence="2 3">
    <name type="scientific">Rhodoplanes serenus</name>
    <dbReference type="NCBI Taxonomy" id="200615"/>
    <lineage>
        <taxon>Bacteria</taxon>
        <taxon>Pseudomonadati</taxon>
        <taxon>Pseudomonadota</taxon>
        <taxon>Alphaproteobacteria</taxon>
        <taxon>Hyphomicrobiales</taxon>
        <taxon>Nitrobacteraceae</taxon>
        <taxon>Rhodoplanes</taxon>
    </lineage>
</organism>
<dbReference type="GO" id="GO:0016747">
    <property type="term" value="F:acyltransferase activity, transferring groups other than amino-acyl groups"/>
    <property type="evidence" value="ECO:0007669"/>
    <property type="project" value="InterPro"/>
</dbReference>
<dbReference type="RefSeq" id="WP_129610871.1">
    <property type="nucleotide sequence ID" value="NZ_UWOC01000181.1"/>
</dbReference>
<gene>
    <name evidence="2" type="ORF">RHODGE_RHODGE_04018</name>
</gene>
<dbReference type="AlphaFoldDB" id="A0A3S4DHC3"/>
<evidence type="ECO:0000313" key="2">
    <source>
        <dbReference type="EMBL" id="VCU10422.1"/>
    </source>
</evidence>
<dbReference type="InterPro" id="IPR016181">
    <property type="entry name" value="Acyl_CoA_acyltransferase"/>
</dbReference>
<reference evidence="3" key="1">
    <citation type="submission" date="2018-10" db="EMBL/GenBank/DDBJ databases">
        <authorList>
            <person name="Peiro R."/>
            <person name="Begona"/>
            <person name="Cbmso G."/>
            <person name="Lopez M."/>
            <person name="Gonzalez S."/>
            <person name="Sacristan E."/>
            <person name="Castillo E."/>
        </authorList>
    </citation>
    <scope>NUCLEOTIDE SEQUENCE [LARGE SCALE GENOMIC DNA]</scope>
</reference>
<proteinExistence type="predicted"/>
<evidence type="ECO:0000259" key="1">
    <source>
        <dbReference type="Pfam" id="PF00583"/>
    </source>
</evidence>
<dbReference type="SUPFAM" id="SSF55729">
    <property type="entry name" value="Acyl-CoA N-acyltransferases (Nat)"/>
    <property type="match status" value="1"/>
</dbReference>
<sequence length="225" mass="25796">MRLDDRVTADRVTDEAGRQQVLAVLRATYLREKRWVNDPETQFPPEDLGRDDVSWFVVAVRTRPIGVRVRPAGVVRVVYDPPLAAYASYGFAALDPSLRIEEMIRDNRIAEIGRFAVVPRFRRRLVVAAALMRAAAAETVARGYTHYLTDVFEDDPHSPYGFHTRVMGFHPVATHDVGELNCRSRRITLVLDLKAAYQRLKARGNWLFRYLTGHWDDALHRRLVA</sequence>
<dbReference type="OrthoDB" id="594638at2"/>
<accession>A0A3S4DHC3</accession>
<evidence type="ECO:0000313" key="3">
    <source>
        <dbReference type="Proteomes" id="UP000289200"/>
    </source>
</evidence>
<dbReference type="EMBL" id="UWOC01000181">
    <property type="protein sequence ID" value="VCU10422.1"/>
    <property type="molecule type" value="Genomic_DNA"/>
</dbReference>
<dbReference type="Pfam" id="PF00583">
    <property type="entry name" value="Acetyltransf_1"/>
    <property type="match status" value="1"/>
</dbReference>
<keyword evidence="3" id="KW-1185">Reference proteome</keyword>
<dbReference type="Gene3D" id="3.40.630.30">
    <property type="match status" value="1"/>
</dbReference>
<dbReference type="InterPro" id="IPR000182">
    <property type="entry name" value="GNAT_dom"/>
</dbReference>
<protein>
    <recommendedName>
        <fullName evidence="1">N-acetyltransferase domain-containing protein</fullName>
    </recommendedName>
</protein>
<dbReference type="Proteomes" id="UP000289200">
    <property type="component" value="Unassembled WGS sequence"/>
</dbReference>